<proteinExistence type="predicted"/>
<dbReference type="Gene3D" id="3.30.710.10">
    <property type="entry name" value="Potassium Channel Kv1.1, Chain A"/>
    <property type="match status" value="1"/>
</dbReference>
<feature type="non-terminal residue" evidence="1">
    <location>
        <position position="187"/>
    </location>
</feature>
<name>A0A0C3NTG7_PISTI</name>
<dbReference type="STRING" id="870435.A0A0C3NTG7"/>
<dbReference type="AlphaFoldDB" id="A0A0C3NTG7"/>
<dbReference type="SUPFAM" id="SSF54695">
    <property type="entry name" value="POZ domain"/>
    <property type="match status" value="1"/>
</dbReference>
<evidence type="ECO:0000313" key="1">
    <source>
        <dbReference type="EMBL" id="KIO04195.1"/>
    </source>
</evidence>
<dbReference type="EMBL" id="KN831972">
    <property type="protein sequence ID" value="KIO04195.1"/>
    <property type="molecule type" value="Genomic_DNA"/>
</dbReference>
<gene>
    <name evidence="1" type="ORF">M404DRAFT_48882</name>
</gene>
<dbReference type="InterPro" id="IPR011333">
    <property type="entry name" value="SKP1/BTB/POZ_sf"/>
</dbReference>
<protein>
    <recommendedName>
        <fullName evidence="3">BTB domain-containing protein</fullName>
    </recommendedName>
</protein>
<accession>A0A0C3NTG7</accession>
<evidence type="ECO:0008006" key="3">
    <source>
        <dbReference type="Google" id="ProtNLM"/>
    </source>
</evidence>
<dbReference type="Proteomes" id="UP000054217">
    <property type="component" value="Unassembled WGS sequence"/>
</dbReference>
<dbReference type="OrthoDB" id="2367075at2759"/>
<evidence type="ECO:0000313" key="2">
    <source>
        <dbReference type="Proteomes" id="UP000054217"/>
    </source>
</evidence>
<organism evidence="1 2">
    <name type="scientific">Pisolithus tinctorius Marx 270</name>
    <dbReference type="NCBI Taxonomy" id="870435"/>
    <lineage>
        <taxon>Eukaryota</taxon>
        <taxon>Fungi</taxon>
        <taxon>Dikarya</taxon>
        <taxon>Basidiomycota</taxon>
        <taxon>Agaricomycotina</taxon>
        <taxon>Agaricomycetes</taxon>
        <taxon>Agaricomycetidae</taxon>
        <taxon>Boletales</taxon>
        <taxon>Sclerodermatineae</taxon>
        <taxon>Pisolithaceae</taxon>
        <taxon>Pisolithus</taxon>
    </lineage>
</organism>
<keyword evidence="2" id="KW-1185">Reference proteome</keyword>
<feature type="non-terminal residue" evidence="1">
    <location>
        <position position="1"/>
    </location>
</feature>
<reference evidence="2" key="2">
    <citation type="submission" date="2015-01" db="EMBL/GenBank/DDBJ databases">
        <title>Evolutionary Origins and Diversification of the Mycorrhizal Mutualists.</title>
        <authorList>
            <consortium name="DOE Joint Genome Institute"/>
            <consortium name="Mycorrhizal Genomics Consortium"/>
            <person name="Kohler A."/>
            <person name="Kuo A."/>
            <person name="Nagy L.G."/>
            <person name="Floudas D."/>
            <person name="Copeland A."/>
            <person name="Barry K.W."/>
            <person name="Cichocki N."/>
            <person name="Veneault-Fourrey C."/>
            <person name="LaButti K."/>
            <person name="Lindquist E.A."/>
            <person name="Lipzen A."/>
            <person name="Lundell T."/>
            <person name="Morin E."/>
            <person name="Murat C."/>
            <person name="Riley R."/>
            <person name="Ohm R."/>
            <person name="Sun H."/>
            <person name="Tunlid A."/>
            <person name="Henrissat B."/>
            <person name="Grigoriev I.V."/>
            <person name="Hibbett D.S."/>
            <person name="Martin F."/>
        </authorList>
    </citation>
    <scope>NUCLEOTIDE SEQUENCE [LARGE SCALE GENOMIC DNA]</scope>
    <source>
        <strain evidence="2">Marx 270</strain>
    </source>
</reference>
<reference evidence="1 2" key="1">
    <citation type="submission" date="2014-04" db="EMBL/GenBank/DDBJ databases">
        <authorList>
            <consortium name="DOE Joint Genome Institute"/>
            <person name="Kuo A."/>
            <person name="Kohler A."/>
            <person name="Costa M.D."/>
            <person name="Nagy L.G."/>
            <person name="Floudas D."/>
            <person name="Copeland A."/>
            <person name="Barry K.W."/>
            <person name="Cichocki N."/>
            <person name="Veneault-Fourrey C."/>
            <person name="LaButti K."/>
            <person name="Lindquist E.A."/>
            <person name="Lipzen A."/>
            <person name="Lundell T."/>
            <person name="Morin E."/>
            <person name="Murat C."/>
            <person name="Sun H."/>
            <person name="Tunlid A."/>
            <person name="Henrissat B."/>
            <person name="Grigoriev I.V."/>
            <person name="Hibbett D.S."/>
            <person name="Martin F."/>
            <person name="Nordberg H.P."/>
            <person name="Cantor M.N."/>
            <person name="Hua S.X."/>
        </authorList>
    </citation>
    <scope>NUCLEOTIDE SEQUENCE [LARGE SCALE GENOMIC DNA]</scope>
    <source>
        <strain evidence="1 2">Marx 270</strain>
    </source>
</reference>
<sequence>SKHLEFYTHTVTFLVEDCLFRTPREPLEAESTVFRDRFLLPQGESKRVYGRSPVVLRGVSKKEFESLLRALMYRSVRHGTNKGSDLDYDQWMSVLKLSTTWEFTGLSNAAIEYLDCLLRPLDPITKVELALQYNIQEWLLSALLMLARRSAPISIEEGRRIGFENALKLASVREKLQLETTVEEFSY</sequence>
<dbReference type="InParanoid" id="A0A0C3NTG7"/>
<dbReference type="HOGENOM" id="CLU_047592_2_2_1"/>